<evidence type="ECO:0000259" key="1">
    <source>
        <dbReference type="PROSITE" id="PS50801"/>
    </source>
</evidence>
<dbReference type="CDD" id="cd07043">
    <property type="entry name" value="STAS_anti-anti-sigma_factors"/>
    <property type="match status" value="1"/>
</dbReference>
<gene>
    <name evidence="2" type="ORF">LCGC14_0162420</name>
</gene>
<dbReference type="PROSITE" id="PS50801">
    <property type="entry name" value="STAS"/>
    <property type="match status" value="1"/>
</dbReference>
<protein>
    <recommendedName>
        <fullName evidence="1">STAS domain-containing protein</fullName>
    </recommendedName>
</protein>
<dbReference type="AlphaFoldDB" id="A0A0F9XD81"/>
<name>A0A0F9XD81_9ZZZZ</name>
<dbReference type="InterPro" id="IPR036513">
    <property type="entry name" value="STAS_dom_sf"/>
</dbReference>
<dbReference type="SUPFAM" id="SSF52091">
    <property type="entry name" value="SpoIIaa-like"/>
    <property type="match status" value="1"/>
</dbReference>
<comment type="caution">
    <text evidence="2">The sequence shown here is derived from an EMBL/GenBank/DDBJ whole genome shotgun (WGS) entry which is preliminary data.</text>
</comment>
<proteinExistence type="predicted"/>
<organism evidence="2">
    <name type="scientific">marine sediment metagenome</name>
    <dbReference type="NCBI Taxonomy" id="412755"/>
    <lineage>
        <taxon>unclassified sequences</taxon>
        <taxon>metagenomes</taxon>
        <taxon>ecological metagenomes</taxon>
    </lineage>
</organism>
<dbReference type="Gene3D" id="3.30.750.24">
    <property type="entry name" value="STAS domain"/>
    <property type="match status" value="1"/>
</dbReference>
<dbReference type="Pfam" id="PF01740">
    <property type="entry name" value="STAS"/>
    <property type="match status" value="1"/>
</dbReference>
<reference evidence="2" key="1">
    <citation type="journal article" date="2015" name="Nature">
        <title>Complex archaea that bridge the gap between prokaryotes and eukaryotes.</title>
        <authorList>
            <person name="Spang A."/>
            <person name="Saw J.H."/>
            <person name="Jorgensen S.L."/>
            <person name="Zaremba-Niedzwiedzka K."/>
            <person name="Martijn J."/>
            <person name="Lind A.E."/>
            <person name="van Eijk R."/>
            <person name="Schleper C."/>
            <person name="Guy L."/>
            <person name="Ettema T.J."/>
        </authorList>
    </citation>
    <scope>NUCLEOTIDE SEQUENCE</scope>
</reference>
<dbReference type="InterPro" id="IPR002645">
    <property type="entry name" value="STAS_dom"/>
</dbReference>
<sequence length="111" mass="12360">MLLQEQQNGAVIVLKPDGPLVTEDADQFKQRALDLLHRSLGRYVVDASDIPYVDSRGLEALLEVNDEMFQTGHALKIAGVNDTVRQVLELTNLSHTFEHFADVNAAVRSFL</sequence>
<feature type="domain" description="STAS" evidence="1">
    <location>
        <begin position="1"/>
        <end position="110"/>
    </location>
</feature>
<evidence type="ECO:0000313" key="2">
    <source>
        <dbReference type="EMBL" id="KKN96991.1"/>
    </source>
</evidence>
<accession>A0A0F9XD81</accession>
<dbReference type="EMBL" id="LAZR01000061">
    <property type="protein sequence ID" value="KKN96991.1"/>
    <property type="molecule type" value="Genomic_DNA"/>
</dbReference>
<dbReference type="GO" id="GO:0043856">
    <property type="term" value="F:anti-sigma factor antagonist activity"/>
    <property type="evidence" value="ECO:0007669"/>
    <property type="project" value="TreeGrafter"/>
</dbReference>
<dbReference type="PANTHER" id="PTHR33495">
    <property type="entry name" value="ANTI-SIGMA FACTOR ANTAGONIST TM_1081-RELATED-RELATED"/>
    <property type="match status" value="1"/>
</dbReference>